<keyword evidence="2" id="KW-1185">Reference proteome</keyword>
<name>A0ACB5TYL2_AMBMO</name>
<protein>
    <submittedName>
        <fullName evidence="1">Unnamed protein product</fullName>
    </submittedName>
</protein>
<dbReference type="EMBL" id="BSXS01010231">
    <property type="protein sequence ID" value="GME97744.1"/>
    <property type="molecule type" value="Genomic_DNA"/>
</dbReference>
<proteinExistence type="predicted"/>
<gene>
    <name evidence="1" type="ORF">Amon02_001031700</name>
</gene>
<comment type="caution">
    <text evidence="1">The sequence shown here is derived from an EMBL/GenBank/DDBJ whole genome shotgun (WGS) entry which is preliminary data.</text>
</comment>
<dbReference type="Proteomes" id="UP001165064">
    <property type="component" value="Unassembled WGS sequence"/>
</dbReference>
<evidence type="ECO:0000313" key="2">
    <source>
        <dbReference type="Proteomes" id="UP001165064"/>
    </source>
</evidence>
<organism evidence="1 2">
    <name type="scientific">Ambrosiozyma monospora</name>
    <name type="common">Yeast</name>
    <name type="synonym">Endomycopsis monosporus</name>
    <dbReference type="NCBI Taxonomy" id="43982"/>
    <lineage>
        <taxon>Eukaryota</taxon>
        <taxon>Fungi</taxon>
        <taxon>Dikarya</taxon>
        <taxon>Ascomycota</taxon>
        <taxon>Saccharomycotina</taxon>
        <taxon>Pichiomycetes</taxon>
        <taxon>Pichiales</taxon>
        <taxon>Pichiaceae</taxon>
        <taxon>Ambrosiozyma</taxon>
    </lineage>
</organism>
<reference evidence="1" key="1">
    <citation type="submission" date="2023-04" db="EMBL/GenBank/DDBJ databases">
        <title>Ambrosiozyma monospora NBRC 10751.</title>
        <authorList>
            <person name="Ichikawa N."/>
            <person name="Sato H."/>
            <person name="Tonouchi N."/>
        </authorList>
    </citation>
    <scope>NUCLEOTIDE SEQUENCE</scope>
    <source>
        <strain evidence="1">NBRC 10751</strain>
    </source>
</reference>
<evidence type="ECO:0000313" key="1">
    <source>
        <dbReference type="EMBL" id="GME97744.1"/>
    </source>
</evidence>
<sequence>MTTAVPLIYCFPEFSGVAEAVADHILAAQNYALYNDYNKKVPTLSNTTSNSFSSNTNLPRSNSHHHSASVSKSRKEKRLQEKQENRRFKIGLSGGSLIQVLEEGLLKRDDIEWNKWDVYFADERLVPFDSKDSNYGKAKRKIFDKIPAGKGRPNVFPIDISLMNDPQECADQYEKTLIKGFASKDSVKLPIFDLILLGCAPDGHMLLLAHKREYH</sequence>
<accession>A0ACB5TYL2</accession>